<dbReference type="Proteomes" id="UP000030146">
    <property type="component" value="Unassembled WGS sequence"/>
</dbReference>
<dbReference type="RefSeq" id="WP_013815212.1">
    <property type="nucleotide sequence ID" value="NZ_JRAI01000043.1"/>
</dbReference>
<name>A0A0A2FFR5_9PORP</name>
<organism evidence="2 3">
    <name type="scientific">Porphyromonas gulae</name>
    <dbReference type="NCBI Taxonomy" id="111105"/>
    <lineage>
        <taxon>Bacteria</taxon>
        <taxon>Pseudomonadati</taxon>
        <taxon>Bacteroidota</taxon>
        <taxon>Bacteroidia</taxon>
        <taxon>Bacteroidales</taxon>
        <taxon>Porphyromonadaceae</taxon>
        <taxon>Porphyromonas</taxon>
    </lineage>
</organism>
<feature type="signal peptide" evidence="1">
    <location>
        <begin position="1"/>
        <end position="18"/>
    </location>
</feature>
<proteinExistence type="predicted"/>
<comment type="caution">
    <text evidence="2">The sequence shown here is derived from an EMBL/GenBank/DDBJ whole genome shotgun (WGS) entry which is preliminary data.</text>
</comment>
<evidence type="ECO:0008006" key="4">
    <source>
        <dbReference type="Google" id="ProtNLM"/>
    </source>
</evidence>
<keyword evidence="3" id="KW-1185">Reference proteome</keyword>
<reference evidence="2 3" key="1">
    <citation type="submission" date="2014-08" db="EMBL/GenBank/DDBJ databases">
        <title>Porphyromonas gulae strain:COT-052_OH3439 Genome sequencing.</title>
        <authorList>
            <person name="Wallis C."/>
            <person name="Deusch O."/>
            <person name="O'Flynn C."/>
            <person name="Davis I."/>
            <person name="Jospin G."/>
            <person name="Darling A.E."/>
            <person name="Coil D.A."/>
            <person name="Alexiev A."/>
            <person name="Horsfall A."/>
            <person name="Kirkwood N."/>
            <person name="Harris S."/>
            <person name="Eisen J.A."/>
        </authorList>
    </citation>
    <scope>NUCLEOTIDE SEQUENCE [LARGE SCALE GENOMIC DNA]</scope>
    <source>
        <strain evidence="3">COT-052 OH3439</strain>
    </source>
</reference>
<keyword evidence="1" id="KW-0732">Signal</keyword>
<evidence type="ECO:0000313" key="3">
    <source>
        <dbReference type="Proteomes" id="UP000030146"/>
    </source>
</evidence>
<feature type="chain" id="PRO_5001998814" description="Lipocalin-like domain-containing protein" evidence="1">
    <location>
        <begin position="19"/>
        <end position="151"/>
    </location>
</feature>
<protein>
    <recommendedName>
        <fullName evidence="4">Lipocalin-like domain-containing protein</fullName>
    </recommendedName>
</protein>
<sequence>MKTKVFILLLFFVGCVSCDISTPFIIDGQKEYVISGECGTIKIRGSSLPTHSIPITCTFNGSYHINTDSLKIEADPNGVIVTNVRFRLNGEVFAGTEIETKTGETLSIWFDVKSETSYKRSEVTVLILPSNFITCEGKSIISDTIRIQLKN</sequence>
<dbReference type="PROSITE" id="PS51257">
    <property type="entry name" value="PROKAR_LIPOPROTEIN"/>
    <property type="match status" value="1"/>
</dbReference>
<gene>
    <name evidence="2" type="ORF">HR15_06535</name>
</gene>
<dbReference type="EMBL" id="JRAK01000089">
    <property type="protein sequence ID" value="KGN87229.1"/>
    <property type="molecule type" value="Genomic_DNA"/>
</dbReference>
<dbReference type="AlphaFoldDB" id="A0A0A2FFR5"/>
<evidence type="ECO:0000256" key="1">
    <source>
        <dbReference type="SAM" id="SignalP"/>
    </source>
</evidence>
<accession>A0A0A2FFR5</accession>
<evidence type="ECO:0000313" key="2">
    <source>
        <dbReference type="EMBL" id="KGN87229.1"/>
    </source>
</evidence>